<dbReference type="EMBL" id="CP018025">
    <property type="protein sequence ID" value="APD92480.1"/>
    <property type="molecule type" value="Genomic_DNA"/>
</dbReference>
<feature type="domain" description="Transglycosylase SLT" evidence="2">
    <location>
        <begin position="99"/>
        <end position="199"/>
    </location>
</feature>
<sequence>MSDTEFANTLNKRLVLILAFVFFIFTGRGEAYGEDIITPSHSVKDYCMKSGCDYQIFYSYFYENKLSYCAARKHINSNRRQNALRHYVAGQVESSGLPASVGLIPMLESSFSIGKKKGAKQHRAAGLWQFLPETGRDMGLIINRDVDERYDMQKSTEAGIRYVKWLVTRFNGDINLAILSYHAGVGRIEKLIENYQTDNPWFLSKLISENFPDKDYLEKFHSYAVVLTTNGCGERQ</sequence>
<protein>
    <recommendedName>
        <fullName evidence="2">Transglycosylase SLT domain-containing protein</fullName>
    </recommendedName>
</protein>
<dbReference type="Gene3D" id="1.10.530.10">
    <property type="match status" value="1"/>
</dbReference>
<keyword evidence="3" id="KW-0614">Plasmid</keyword>
<dbReference type="PANTHER" id="PTHR37423">
    <property type="entry name" value="SOLUBLE LYTIC MUREIN TRANSGLYCOSYLASE-RELATED"/>
    <property type="match status" value="1"/>
</dbReference>
<dbReference type="InterPro" id="IPR008258">
    <property type="entry name" value="Transglycosylase_SLT_dom_1"/>
</dbReference>
<dbReference type="Pfam" id="PF01464">
    <property type="entry name" value="SLT"/>
    <property type="match status" value="1"/>
</dbReference>
<dbReference type="AlphaFoldDB" id="A0AAC9JGY6"/>
<dbReference type="PANTHER" id="PTHR37423:SF2">
    <property type="entry name" value="MEMBRANE-BOUND LYTIC MUREIN TRANSGLYCOSYLASE C"/>
    <property type="match status" value="1"/>
</dbReference>
<reference evidence="3 4" key="1">
    <citation type="submission" date="2016-11" db="EMBL/GenBank/DDBJ databases">
        <title>Networking in microbes: conjugative elements and plasmids in the genus Alteromonas.</title>
        <authorList>
            <person name="Lopez-Perez M."/>
            <person name="Ramon-Marco N."/>
            <person name="Rodriguez-Valera F."/>
        </authorList>
    </citation>
    <scope>NUCLEOTIDE SEQUENCE [LARGE SCALE GENOMIC DNA]</scope>
    <source>
        <strain evidence="3 4">CP48</strain>
        <plasmid evidence="4">pamcp48-600</plasmid>
    </source>
</reference>
<dbReference type="InterPro" id="IPR023346">
    <property type="entry name" value="Lysozyme-like_dom_sf"/>
</dbReference>
<name>A0AAC9JGY6_9ALTE</name>
<evidence type="ECO:0000256" key="1">
    <source>
        <dbReference type="ARBA" id="ARBA00007734"/>
    </source>
</evidence>
<evidence type="ECO:0000313" key="3">
    <source>
        <dbReference type="EMBL" id="APD92480.1"/>
    </source>
</evidence>
<proteinExistence type="inferred from homology"/>
<geneLocation type="plasmid" evidence="4">
    <name>pamcp48-600</name>
</geneLocation>
<gene>
    <name evidence="3" type="ORF">BM524_21495</name>
</gene>
<evidence type="ECO:0000313" key="4">
    <source>
        <dbReference type="Proteomes" id="UP000182101"/>
    </source>
</evidence>
<dbReference type="SUPFAM" id="SSF53955">
    <property type="entry name" value="Lysozyme-like"/>
    <property type="match status" value="1"/>
</dbReference>
<organism evidence="3 4">
    <name type="scientific">Alteromonas mediterranea</name>
    <dbReference type="NCBI Taxonomy" id="314275"/>
    <lineage>
        <taxon>Bacteria</taxon>
        <taxon>Pseudomonadati</taxon>
        <taxon>Pseudomonadota</taxon>
        <taxon>Gammaproteobacteria</taxon>
        <taxon>Alteromonadales</taxon>
        <taxon>Alteromonadaceae</taxon>
        <taxon>Alteromonas/Salinimonas group</taxon>
        <taxon>Alteromonas</taxon>
    </lineage>
</organism>
<evidence type="ECO:0000259" key="2">
    <source>
        <dbReference type="Pfam" id="PF01464"/>
    </source>
</evidence>
<dbReference type="RefSeq" id="WP_071961105.1">
    <property type="nucleotide sequence ID" value="NZ_CP018025.1"/>
</dbReference>
<dbReference type="Proteomes" id="UP000182101">
    <property type="component" value="Plasmid pAMCP48-600"/>
</dbReference>
<comment type="similarity">
    <text evidence="1">Belongs to the transglycosylase Slt family.</text>
</comment>
<accession>A0AAC9JGY6</accession>